<reference evidence="1" key="1">
    <citation type="submission" date="2009-09" db="EMBL/GenBank/DDBJ databases">
        <authorList>
            <person name="Weinstock G."/>
            <person name="Sodergren E."/>
            <person name="Clifton S."/>
            <person name="Fulton L."/>
            <person name="Fulton B."/>
            <person name="Courtney L."/>
            <person name="Fronick C."/>
            <person name="Harrison M."/>
            <person name="Strong C."/>
            <person name="Farmer C."/>
            <person name="Delahaunty K."/>
            <person name="Markovic C."/>
            <person name="Hall O."/>
            <person name="Minx P."/>
            <person name="Tomlinson C."/>
            <person name="Mitreva M."/>
            <person name="Nelson J."/>
            <person name="Hou S."/>
            <person name="Wollam A."/>
            <person name="Pepin K.H."/>
            <person name="Johnson M."/>
            <person name="Bhonagiri V."/>
            <person name="Nash W.E."/>
            <person name="Warren W."/>
            <person name="Chinwalla A."/>
            <person name="Mardis E.R."/>
            <person name="Wilson R.K."/>
        </authorList>
    </citation>
    <scope>NUCLEOTIDE SEQUENCE [LARGE SCALE GENOMIC DNA]</scope>
    <source>
        <strain evidence="1">ATCC 51259</strain>
    </source>
</reference>
<organism evidence="1 2">
    <name type="scientific">Alloprevotella tannerae ATCC 51259</name>
    <dbReference type="NCBI Taxonomy" id="626522"/>
    <lineage>
        <taxon>Bacteria</taxon>
        <taxon>Pseudomonadati</taxon>
        <taxon>Bacteroidota</taxon>
        <taxon>Bacteroidia</taxon>
        <taxon>Bacteroidales</taxon>
        <taxon>Prevotellaceae</taxon>
        <taxon>Alloprevotella</taxon>
    </lineage>
</organism>
<keyword evidence="2" id="KW-1185">Reference proteome</keyword>
<dbReference type="STRING" id="626522.GCWU000325_02560"/>
<dbReference type="EMBL" id="ACIJ02000028">
    <property type="protein sequence ID" value="EEX70518.1"/>
    <property type="molecule type" value="Genomic_DNA"/>
</dbReference>
<protein>
    <submittedName>
        <fullName evidence="1">Uncharacterized protein</fullName>
    </submittedName>
</protein>
<comment type="caution">
    <text evidence="1">The sequence shown here is derived from an EMBL/GenBank/DDBJ whole genome shotgun (WGS) entry which is preliminary data.</text>
</comment>
<dbReference type="HOGENOM" id="CLU_3083339_0_0_10"/>
<dbReference type="AlphaFoldDB" id="C9LJZ6"/>
<name>C9LJZ6_9BACT</name>
<gene>
    <name evidence="1" type="ORF">GCWU000325_02560</name>
</gene>
<accession>C9LJZ6</accession>
<proteinExistence type="predicted"/>
<evidence type="ECO:0000313" key="1">
    <source>
        <dbReference type="EMBL" id="EEX70518.1"/>
    </source>
</evidence>
<evidence type="ECO:0000313" key="2">
    <source>
        <dbReference type="Proteomes" id="UP000003460"/>
    </source>
</evidence>
<sequence>MFTPTLCGPAYGTIQKKIVVKLRFYNDLLLFEGLFEDPREGFLKPISGERGK</sequence>
<dbReference type="Proteomes" id="UP000003460">
    <property type="component" value="Unassembled WGS sequence"/>
</dbReference>